<dbReference type="Proteomes" id="UP000241462">
    <property type="component" value="Unassembled WGS sequence"/>
</dbReference>
<feature type="compositionally biased region" description="Basic and acidic residues" evidence="1">
    <location>
        <begin position="277"/>
        <end position="292"/>
    </location>
</feature>
<accession>A0A2T3A3G2</accession>
<feature type="region of interest" description="Disordered" evidence="1">
    <location>
        <begin position="260"/>
        <end position="319"/>
    </location>
</feature>
<dbReference type="OrthoDB" id="5405654at2759"/>
<proteinExistence type="predicted"/>
<evidence type="ECO:0000313" key="2">
    <source>
        <dbReference type="EMBL" id="PSR82212.1"/>
    </source>
</evidence>
<sequence length="319" mass="33425">MSTTRPKLPSLKTPTTATFPSDALLSASSIRTPHSAMSFRGPLSAAALYSAGLPSAGLPSAPLDYPPTPSMLSARLEDKMPAEKTPITPPLAYMDFLKSINPASPAMASPPLTAPLPSKSALKRTSTGDSIETVQTIKTEDTVDSATEDDLDSVPTSATTASDVTDCSCHGDRSEKAPRPAPISTRHTTISTSSKSTSTTAAAVLPLSAPATGPTTFPSLRVPPSPAVESPMRSPWSARSLKSPFDWDAALKAKRYTEISAGPTSAGPTSAGPLSARTDKKGTSVRHIREVVTRTVTYTPRMEPAPRGKRRKLNDASTE</sequence>
<feature type="compositionally biased region" description="Low complexity" evidence="1">
    <location>
        <begin position="184"/>
        <end position="197"/>
    </location>
</feature>
<dbReference type="PANTHER" id="PTHR42053">
    <property type="match status" value="1"/>
</dbReference>
<name>A0A2T3A3G2_9PEZI</name>
<feature type="compositionally biased region" description="Polar residues" evidence="1">
    <location>
        <begin position="123"/>
        <end position="137"/>
    </location>
</feature>
<gene>
    <name evidence="2" type="ORF">BD289DRAFT_371633</name>
</gene>
<feature type="compositionally biased region" description="Polar residues" evidence="1">
    <location>
        <begin position="154"/>
        <end position="165"/>
    </location>
</feature>
<feature type="region of interest" description="Disordered" evidence="1">
    <location>
        <begin position="118"/>
        <end position="197"/>
    </location>
</feature>
<keyword evidence="3" id="KW-1185">Reference proteome</keyword>
<organism evidence="2 3">
    <name type="scientific">Coniella lustricola</name>
    <dbReference type="NCBI Taxonomy" id="2025994"/>
    <lineage>
        <taxon>Eukaryota</taxon>
        <taxon>Fungi</taxon>
        <taxon>Dikarya</taxon>
        <taxon>Ascomycota</taxon>
        <taxon>Pezizomycotina</taxon>
        <taxon>Sordariomycetes</taxon>
        <taxon>Sordariomycetidae</taxon>
        <taxon>Diaporthales</taxon>
        <taxon>Schizoparmaceae</taxon>
        <taxon>Coniella</taxon>
    </lineage>
</organism>
<dbReference type="STRING" id="2025994.A0A2T3A3G2"/>
<reference evidence="2 3" key="1">
    <citation type="journal article" date="2018" name="Mycol. Prog.">
        <title>Coniella lustricola, a new species from submerged detritus.</title>
        <authorList>
            <person name="Raudabaugh D.B."/>
            <person name="Iturriaga T."/>
            <person name="Carver A."/>
            <person name="Mondo S."/>
            <person name="Pangilinan J."/>
            <person name="Lipzen A."/>
            <person name="He G."/>
            <person name="Amirebrahimi M."/>
            <person name="Grigoriev I.V."/>
            <person name="Miller A.N."/>
        </authorList>
    </citation>
    <scope>NUCLEOTIDE SEQUENCE [LARGE SCALE GENOMIC DNA]</scope>
    <source>
        <strain evidence="2 3">B22-T-1</strain>
    </source>
</reference>
<evidence type="ECO:0000256" key="1">
    <source>
        <dbReference type="SAM" id="MobiDB-lite"/>
    </source>
</evidence>
<dbReference type="InParanoid" id="A0A2T3A3G2"/>
<feature type="compositionally biased region" description="Basic and acidic residues" evidence="1">
    <location>
        <begin position="169"/>
        <end position="178"/>
    </location>
</feature>
<evidence type="ECO:0000313" key="3">
    <source>
        <dbReference type="Proteomes" id="UP000241462"/>
    </source>
</evidence>
<feature type="compositionally biased region" description="Acidic residues" evidence="1">
    <location>
        <begin position="142"/>
        <end position="152"/>
    </location>
</feature>
<dbReference type="AlphaFoldDB" id="A0A2T3A3G2"/>
<dbReference type="EMBL" id="KZ678484">
    <property type="protein sequence ID" value="PSR82212.1"/>
    <property type="molecule type" value="Genomic_DNA"/>
</dbReference>
<protein>
    <submittedName>
        <fullName evidence="2">Uncharacterized protein</fullName>
    </submittedName>
</protein>
<dbReference type="PANTHER" id="PTHR42053:SF1">
    <property type="match status" value="1"/>
</dbReference>